<dbReference type="AlphaFoldDB" id="A0A0L8GNK3"/>
<gene>
    <name evidence="1" type="ORF">OCBIM_22030784mg</name>
</gene>
<organism evidence="1">
    <name type="scientific">Octopus bimaculoides</name>
    <name type="common">California two-spotted octopus</name>
    <dbReference type="NCBI Taxonomy" id="37653"/>
    <lineage>
        <taxon>Eukaryota</taxon>
        <taxon>Metazoa</taxon>
        <taxon>Spiralia</taxon>
        <taxon>Lophotrochozoa</taxon>
        <taxon>Mollusca</taxon>
        <taxon>Cephalopoda</taxon>
        <taxon>Coleoidea</taxon>
        <taxon>Octopodiformes</taxon>
        <taxon>Octopoda</taxon>
        <taxon>Incirrata</taxon>
        <taxon>Octopodidae</taxon>
        <taxon>Octopus</taxon>
    </lineage>
</organism>
<sequence length="62" mass="7062">MVDGTHSHSRKRSGESVLDEGTHYIIIQICTEAYMWSIAIKSPVTNTLPRHIGQCWQRCCCL</sequence>
<protein>
    <submittedName>
        <fullName evidence="1">Uncharacterized protein</fullName>
    </submittedName>
</protein>
<dbReference type="EMBL" id="KQ421086">
    <property type="protein sequence ID" value="KOF78434.1"/>
    <property type="molecule type" value="Genomic_DNA"/>
</dbReference>
<name>A0A0L8GNK3_OCTBM</name>
<reference evidence="1" key="1">
    <citation type="submission" date="2015-07" db="EMBL/GenBank/DDBJ databases">
        <title>MeaNS - Measles Nucleotide Surveillance Program.</title>
        <authorList>
            <person name="Tran T."/>
            <person name="Druce J."/>
        </authorList>
    </citation>
    <scope>NUCLEOTIDE SEQUENCE</scope>
    <source>
        <strain evidence="1">UCB-OBI-ISO-001</strain>
        <tissue evidence="1">Gonad</tissue>
    </source>
</reference>
<evidence type="ECO:0000313" key="1">
    <source>
        <dbReference type="EMBL" id="KOF78434.1"/>
    </source>
</evidence>
<accession>A0A0L8GNK3</accession>
<proteinExistence type="predicted"/>